<feature type="domain" description="Translocation and assembly module TamB C-terminal" evidence="5">
    <location>
        <begin position="1104"/>
        <end position="1434"/>
    </location>
</feature>
<proteinExistence type="predicted"/>
<dbReference type="PANTHER" id="PTHR36985:SF1">
    <property type="entry name" value="TRANSLOCATION AND ASSEMBLY MODULE SUBUNIT TAMB"/>
    <property type="match status" value="1"/>
</dbReference>
<dbReference type="InterPro" id="IPR007452">
    <property type="entry name" value="TamB_C"/>
</dbReference>
<keyword evidence="4" id="KW-0472">Membrane</keyword>
<name>A0A096AKK5_9FIRM</name>
<dbReference type="EMBL" id="JRNT01000016">
    <property type="protein sequence ID" value="KGF47166.1"/>
    <property type="molecule type" value="Genomic_DNA"/>
</dbReference>
<keyword evidence="2" id="KW-0812">Transmembrane</keyword>
<evidence type="ECO:0000256" key="2">
    <source>
        <dbReference type="ARBA" id="ARBA00022692"/>
    </source>
</evidence>
<evidence type="ECO:0000256" key="4">
    <source>
        <dbReference type="ARBA" id="ARBA00023136"/>
    </source>
</evidence>
<evidence type="ECO:0000256" key="1">
    <source>
        <dbReference type="ARBA" id="ARBA00004167"/>
    </source>
</evidence>
<accession>A0A096AKK5</accession>
<dbReference type="Pfam" id="PF04357">
    <property type="entry name" value="TamB"/>
    <property type="match status" value="1"/>
</dbReference>
<comment type="caution">
    <text evidence="6">The sequence shown here is derived from an EMBL/GenBank/DDBJ whole genome shotgun (WGS) entry which is preliminary data.</text>
</comment>
<organism evidence="6 7">
    <name type="scientific">Veillonella montpellierensis DNF00314</name>
    <dbReference type="NCBI Taxonomy" id="1401067"/>
    <lineage>
        <taxon>Bacteria</taxon>
        <taxon>Bacillati</taxon>
        <taxon>Bacillota</taxon>
        <taxon>Negativicutes</taxon>
        <taxon>Veillonellales</taxon>
        <taxon>Veillonellaceae</taxon>
        <taxon>Veillonella</taxon>
    </lineage>
</organism>
<dbReference type="GO" id="GO:0005886">
    <property type="term" value="C:plasma membrane"/>
    <property type="evidence" value="ECO:0007669"/>
    <property type="project" value="InterPro"/>
</dbReference>
<reference evidence="6 7" key="1">
    <citation type="submission" date="2014-07" db="EMBL/GenBank/DDBJ databases">
        <authorList>
            <person name="McCorrison J."/>
            <person name="Sanka R."/>
            <person name="Torralba M."/>
            <person name="Gillis M."/>
            <person name="Haft D.H."/>
            <person name="Methe B."/>
            <person name="Sutton G."/>
            <person name="Nelson K.E."/>
        </authorList>
    </citation>
    <scope>NUCLEOTIDE SEQUENCE [LARGE SCALE GENOMIC DNA]</scope>
    <source>
        <strain evidence="6 7">DNF00314</strain>
    </source>
</reference>
<keyword evidence="3" id="KW-1133">Transmembrane helix</keyword>
<sequence length="1434" mass="155531">MKLGNTRSIALAVAAILTLTGGITIAKPALEVYVTPLVQEELNTAVNGIVTYDSLRLDWRGQVHIDNARIQDAKKQEIMSVKDIQVALSPSMIIDIIQGKKTMTALISTVTISDGDLQIWQEKDSSWNVTHIIRSNDEDTSSDFRGRILFDTMHVHIKPLQGHAYDVTNVSGGVDLSNMPIIDGAVKATLDNKPITVRGTITMNDAKDFDISIKGDSIHSTYVNDFIGDTIPLSVKRGSLDDIAVHAVRTNKNLKLYGSVVLNDVDAVYDTTYRIHDVHAHVRLDDQKIILSDTKGSINDQAIGLDGVITLQDTANSALNLNVYTTHFDVAQFVDTPIHGLVDGMLHIGGTTVSPTVDGHITSDSIQYEGIGLDRLSADVMYDNHVLKVINGQASIGNGLVEADATYHTDTSEFSVAAVGKSLDLSKLQDITGYDVTGIVNGHVMVTGRDGQLTYINGTLHGDDISYDSFTFDTVDARFEGSPNAYTLTYLNGTIDNGAITGYGTWNYGEAHMNFTGHNLPLSIASKMTGHQLAGTGTITGTWTGTVDNPSIQAKLSANDIGVDQTRYERAKLDLFVKDHVLHVEKGDLLDATGSHSVTGTIGLTGTQSIDMRLDTDNVRIENLISLFTDIPMTGWLSMHNHITGTLRAPKVDGYAHMWEGSLYGKLITDARTTYGYEQGKITVYDGTIDAYGSKIFVDGIASKDKLHINLLGDAIDIGRFLPRTSVDVDGKIAIEGTVSGTMEKPIFEGTVKSRSLMIENTALSNMVGQIHVDPTVVHVEDISFGDETTGYYHATGGMTLGDAIEQNHIFGKATVQNGNISRIASMVGQPLERVGGKLSGTIDVDGTVENPSLTVWGTVDHVTFGDRLVGNATIDVGLSNHICKIKKLSLPIGKGMLAVGGQADLRGESNLQIAMKDVDAAYVAPLLSQSPLDLTGTISMITNITGQTKNPHMEFSGEIQNASYQQIGIDRAYALATMENKVIHVNQMVLQKGPYKVKAYGKVPLHALYTSEYLSPGDAEGIDMTLDMNDADLAVLPLSSSLFTKGNGKLKGTLHVTGSYEQPEVNGSLSITNGSLHIKNVANDLANINANLVCKGRTGDFQMEGTMGKGNMGATGHIDWMGRTLTAYTGGIQLDKLDVVNEYIKGPLNGELYITKTDDGPVVKGDINLEHTTIKVPLTLTSDTATSNIALDVSVHAGDKVRLYDPVLYDMLVTGDVHFGGTLVEPRSDGQFTVKRGSVKYLNNRFTINKGMANFGNNSLLPQLYMEASTDRSNYQIFMKVDGTVDALKMNLSAKPTLTQNQIVSLLTFGHDRGITRGVGRDDADFLLSEGLQMFAFGYVENTVRDITGLDTFSITNGAMGFQKEDDKDVAGFYNLEIGKYIIPNVYLKYSRGINNDNYSYSIQYDVSKHFAISAWTNSDKNRFVGMKWSKEF</sequence>
<evidence type="ECO:0000256" key="3">
    <source>
        <dbReference type="ARBA" id="ARBA00022989"/>
    </source>
</evidence>
<dbReference type="GO" id="GO:0097347">
    <property type="term" value="C:TAM protein secretion complex"/>
    <property type="evidence" value="ECO:0007669"/>
    <property type="project" value="TreeGrafter"/>
</dbReference>
<comment type="subcellular location">
    <subcellularLocation>
        <location evidence="1">Membrane</location>
        <topology evidence="1">Single-pass membrane protein</topology>
    </subcellularLocation>
</comment>
<dbReference type="PANTHER" id="PTHR36985">
    <property type="entry name" value="TRANSLOCATION AND ASSEMBLY MODULE SUBUNIT TAMB"/>
    <property type="match status" value="1"/>
</dbReference>
<evidence type="ECO:0000313" key="6">
    <source>
        <dbReference type="EMBL" id="KGF47166.1"/>
    </source>
</evidence>
<dbReference type="eggNOG" id="COG2911">
    <property type="taxonomic scope" value="Bacteria"/>
</dbReference>
<dbReference type="RefSeq" id="WP_038152657.1">
    <property type="nucleotide sequence ID" value="NZ_JRNT01000016.1"/>
</dbReference>
<evidence type="ECO:0000313" key="7">
    <source>
        <dbReference type="Proteomes" id="UP000029628"/>
    </source>
</evidence>
<gene>
    <name evidence="6" type="ORF">HMPREF0872_05675</name>
</gene>
<dbReference type="Proteomes" id="UP000029628">
    <property type="component" value="Unassembled WGS sequence"/>
</dbReference>
<protein>
    <recommendedName>
        <fullName evidence="5">Translocation and assembly module TamB C-terminal domain-containing protein</fullName>
    </recommendedName>
</protein>
<dbReference type="GO" id="GO:0009306">
    <property type="term" value="P:protein secretion"/>
    <property type="evidence" value="ECO:0007669"/>
    <property type="project" value="InterPro"/>
</dbReference>
<keyword evidence="7" id="KW-1185">Reference proteome</keyword>
<evidence type="ECO:0000259" key="5">
    <source>
        <dbReference type="Pfam" id="PF04357"/>
    </source>
</evidence>